<evidence type="ECO:0000313" key="2">
    <source>
        <dbReference type="EMBL" id="RUR70228.1"/>
    </source>
</evidence>
<dbReference type="AlphaFoldDB" id="A0A3S0XHP9"/>
<protein>
    <submittedName>
        <fullName evidence="2">Uncharacterized protein</fullName>
    </submittedName>
</protein>
<dbReference type="Proteomes" id="UP000524450">
    <property type="component" value="Unassembled WGS sequence"/>
</dbReference>
<reference evidence="2 3" key="1">
    <citation type="submission" date="2018-12" db="EMBL/GenBank/DDBJ databases">
        <title>The genome sequences of Variovorax guangxiensis DSM 27352.</title>
        <authorList>
            <person name="Gao J."/>
            <person name="Sun J."/>
        </authorList>
    </citation>
    <scope>NUCLEOTIDE SEQUENCE [LARGE SCALE GENOMIC DNA]</scope>
    <source>
        <strain evidence="2 3">DSM 27352</strain>
    </source>
</reference>
<evidence type="ECO:0000313" key="1">
    <source>
        <dbReference type="EMBL" id="MBB4224620.1"/>
    </source>
</evidence>
<dbReference type="RefSeq" id="WP_126024326.1">
    <property type="nucleotide sequence ID" value="NZ_JACIFZ010000008.1"/>
</dbReference>
<dbReference type="EMBL" id="JACIFZ010000008">
    <property type="protein sequence ID" value="MBB4224620.1"/>
    <property type="molecule type" value="Genomic_DNA"/>
</dbReference>
<evidence type="ECO:0000313" key="3">
    <source>
        <dbReference type="Proteomes" id="UP000281118"/>
    </source>
</evidence>
<name>A0A3S0XHP9_9BURK</name>
<comment type="caution">
    <text evidence="2">The sequence shown here is derived from an EMBL/GenBank/DDBJ whole genome shotgun (WGS) entry which is preliminary data.</text>
</comment>
<sequence length="111" mass="12771">MRRVCLVPRGGHLEDPQVDCLPMEEEVWERGYTLVIDEVKRGLLQDFWRNYYGASAEMAMSGNRLMELRKDIMAITPDCLGEPAVFQFLVQLTRMCVRAYSQQGTLQVVAE</sequence>
<organism evidence="2 3">
    <name type="scientific">Variovorax guangxiensis</name>
    <dbReference type="NCBI Taxonomy" id="1775474"/>
    <lineage>
        <taxon>Bacteria</taxon>
        <taxon>Pseudomonadati</taxon>
        <taxon>Pseudomonadota</taxon>
        <taxon>Betaproteobacteria</taxon>
        <taxon>Burkholderiales</taxon>
        <taxon>Comamonadaceae</taxon>
        <taxon>Variovorax</taxon>
    </lineage>
</organism>
<reference evidence="1 4" key="2">
    <citation type="submission" date="2020-08" db="EMBL/GenBank/DDBJ databases">
        <title>Genomic Encyclopedia of Type Strains, Phase IV (KMG-V): Genome sequencing to study the core and pangenomes of soil and plant-associated prokaryotes.</title>
        <authorList>
            <person name="Whitman W."/>
        </authorList>
    </citation>
    <scope>NUCLEOTIDE SEQUENCE [LARGE SCALE GENOMIC DNA]</scope>
    <source>
        <strain evidence="1 4">34/80</strain>
    </source>
</reference>
<dbReference type="OrthoDB" id="8851803at2"/>
<proteinExistence type="predicted"/>
<accession>A0A3S0XHP9</accession>
<evidence type="ECO:0000313" key="4">
    <source>
        <dbReference type="Proteomes" id="UP000524450"/>
    </source>
</evidence>
<gene>
    <name evidence="2" type="ORF">EJP67_24540</name>
    <name evidence="1" type="ORF">GGD71_005416</name>
</gene>
<dbReference type="EMBL" id="RXFT01000012">
    <property type="protein sequence ID" value="RUR70228.1"/>
    <property type="molecule type" value="Genomic_DNA"/>
</dbReference>
<dbReference type="Proteomes" id="UP000281118">
    <property type="component" value="Unassembled WGS sequence"/>
</dbReference>